<evidence type="ECO:0000259" key="1">
    <source>
        <dbReference type="Pfam" id="PF18572"/>
    </source>
</evidence>
<dbReference type="Pfam" id="PF21141">
    <property type="entry name" value="T6PP_C"/>
    <property type="match status" value="1"/>
</dbReference>
<evidence type="ECO:0000259" key="2">
    <source>
        <dbReference type="Pfam" id="PF21141"/>
    </source>
</evidence>
<sequence>MGQGMEPTPIVDLKGFYERMHQTREVRVRAVADIAAGRVPDSALVRVLETTLEDLRNILRPDGKAELEVTPGRSMELDLGYEIGELEKDVLYLRQGEDALLTFLAQLHPDFSQEVSTALNVLQGRSFKAWITDRDGTTNNYCGRYNSSIQSAYNAVFLSRYARVHVGRSVFITSAPLRDPGIVNVSVNPDGSFIYAASKGRECLDLEGARRVFPIEPEKQALLDAFNARMETLLCEPAYGTFTLIGSGYQRKFGQTTIARQDITGTIPEDESKAFLAVIGQVVAEVDPEGRHFYIEDTGLDVEVILTVDDEQGGKDFSKAEGVAFLDQTFALDLQKGPNLVSGDTRSDLPLAQAVLERCPETWVVFVTRDEELAADVRRLTPSSLVVSRPDVLVTALGMLARSDV</sequence>
<dbReference type="InterPro" id="IPR023214">
    <property type="entry name" value="HAD_sf"/>
</dbReference>
<dbReference type="EMBL" id="FUYC01000002">
    <property type="protein sequence ID" value="SKA74920.1"/>
    <property type="molecule type" value="Genomic_DNA"/>
</dbReference>
<feature type="domain" description="Trehalose-6-phosphate phosphatase helical bundle" evidence="1">
    <location>
        <begin position="13"/>
        <end position="98"/>
    </location>
</feature>
<dbReference type="Gene3D" id="1.20.58.1800">
    <property type="match status" value="1"/>
</dbReference>
<dbReference type="InterPro" id="IPR049063">
    <property type="entry name" value="T6PP_C"/>
</dbReference>
<organism evidence="3 4">
    <name type="scientific">Paucidesulfovibrio gracilis DSM 16080</name>
    <dbReference type="NCBI Taxonomy" id="1121449"/>
    <lineage>
        <taxon>Bacteria</taxon>
        <taxon>Pseudomonadati</taxon>
        <taxon>Thermodesulfobacteriota</taxon>
        <taxon>Desulfovibrionia</taxon>
        <taxon>Desulfovibrionales</taxon>
        <taxon>Desulfovibrionaceae</taxon>
        <taxon>Paucidesulfovibrio</taxon>
    </lineage>
</organism>
<dbReference type="STRING" id="1121449.SAMN02745704_00800"/>
<evidence type="ECO:0000313" key="4">
    <source>
        <dbReference type="Proteomes" id="UP000190027"/>
    </source>
</evidence>
<dbReference type="Gene3D" id="3.30.70.3080">
    <property type="match status" value="1"/>
</dbReference>
<dbReference type="Proteomes" id="UP000190027">
    <property type="component" value="Unassembled WGS sequence"/>
</dbReference>
<name>A0A1T4WCA9_9BACT</name>
<dbReference type="AlphaFoldDB" id="A0A1T4WCA9"/>
<accession>A0A1T4WCA9</accession>
<dbReference type="InterPro" id="IPR041064">
    <property type="entry name" value="T6PP_helical"/>
</dbReference>
<evidence type="ECO:0000313" key="3">
    <source>
        <dbReference type="EMBL" id="SKA74920.1"/>
    </source>
</evidence>
<gene>
    <name evidence="3" type="ORF">SAMN02745704_00800</name>
</gene>
<dbReference type="Pfam" id="PF18572">
    <property type="entry name" value="T6PP_N"/>
    <property type="match status" value="1"/>
</dbReference>
<dbReference type="Gene3D" id="3.40.50.1000">
    <property type="entry name" value="HAD superfamily/HAD-like"/>
    <property type="match status" value="1"/>
</dbReference>
<keyword evidence="4" id="KW-1185">Reference proteome</keyword>
<proteinExistence type="predicted"/>
<dbReference type="OrthoDB" id="5469328at2"/>
<reference evidence="3 4" key="1">
    <citation type="submission" date="2017-02" db="EMBL/GenBank/DDBJ databases">
        <authorList>
            <person name="Peterson S.W."/>
        </authorList>
    </citation>
    <scope>NUCLEOTIDE SEQUENCE [LARGE SCALE GENOMIC DNA]</scope>
    <source>
        <strain evidence="3 4">DSM 16080</strain>
    </source>
</reference>
<protein>
    <submittedName>
        <fullName evidence="3">Uncharacterized protein</fullName>
    </submittedName>
</protein>
<feature type="domain" description="Trehalose-6-phosphate phosphatase C-terminal" evidence="2">
    <location>
        <begin position="131"/>
        <end position="393"/>
    </location>
</feature>
<dbReference type="RefSeq" id="WP_144019111.1">
    <property type="nucleotide sequence ID" value="NZ_FUYC01000002.1"/>
</dbReference>